<feature type="region of interest" description="Disordered" evidence="5">
    <location>
        <begin position="824"/>
        <end position="1217"/>
    </location>
</feature>
<dbReference type="GO" id="GO:0031213">
    <property type="term" value="C:RSF complex"/>
    <property type="evidence" value="ECO:0007669"/>
    <property type="project" value="InterPro"/>
</dbReference>
<sequence length="1217" mass="134296">MPRRVVPPEEAAVLNPTAPPPPPSPIVQKLRTDWRWAAISQFLWTFSDAFGLVDWDIENLERDFDGDETALIPDLLAKLLYALTYNRQINSSNAFEHLHKQYLKRFPENSPFGSLEEPVEWATLGLGRKVQTIWELCEWQLHDAAKFRALLPNEDEATSWRIDPLGWDKAGNTYWLFDDNRLWIQRLPPPPPRPPKKSSLKAKRALKRSRPSDKSKQSRKKRVESDPPTPPPAKIEEPVSGPRKRTQVQFFGNVTPTVQALKRGGVKETPPSTRGTRSSHILNGEPEAGPSTAPISTPSKTRGKSTPVKVEKVETPLPRGTRVSRRLRNVDDEWQQVPDEWLQEGAESSQASIKVNRNNKGKGKGTGKGKTKADDEESELSELTDEDEHQARLEASQGHRSSPVEQGLKANGEESEQLTPLPMSDEPEQHQPDGDGTKIEHDSAEEQDVTMGGDETKTETGGDGDIEMRPKSEEQAENEDAEDDDETDEVKLVAKEADNLPDGFVEWETVCVTLYDWKTYPEQFKESKDPDEKALYVMLADHVGPTVIEALVAKEQERLKQEAINNRKRSSRILARDLEKEEIAKREKAQREMEERMEKQRKEEDRIAKEEADLLARERAREERLREREERAAAREGAAMARVVADQEAKEQAIQERENRKRRRELGLDEVEGSSREGSRALTPSRNKIASNGDAGQKKADDSWELNCEVCRKQGWNIDEDEDIVCCDDCGRWQHVECHNRLDIAEGRPIRNWDSVDFKCKDCRRRAARKRQRMEEEAREATRGSAGAPGPPPPPLQPGQYYLPYPPQGQHAVPPVGYAVYYNGPDGPSSAPQPMMPYQARPPHPSQQNLQPRPQLSGKAQPTMDGRPAAAHGQHPQYRPGPSGTPQTQHVQQPHTIGQTSVSPQSRPPTMHNGHPPHAVPLRQGILPHSQHAANGSPHGLAIPHQSRGHQAQHPLQQQVHHPSPPGQTNAINSPSPLARPMVIHGTVPHAAQHPFAPQQGRSNGPSAQPITHPHQPPASLPYSGPMTSQAPPGWRPPAPGHAQGPQPSAASQAHPSADHMLSQQQQQRQAASGGPPPGSMFPPQPHVPKPQQSRPQASPSQAHGPGQPFSSGPAHHQAGDPHQGRPVDAMEQVSRQGSFPGPSGTAEAAQNGSSTPQPSGTQKAQQLPTVQQPTSYPNGHQQNGAPSVSSGPGGSLSPSAASKVSMTALTDPPNTR</sequence>
<dbReference type="PANTHER" id="PTHR14296:SF3">
    <property type="entry name" value="DIKAR, ISOFORM F"/>
    <property type="match status" value="1"/>
</dbReference>
<dbReference type="Gene3D" id="3.30.40.10">
    <property type="entry name" value="Zinc/RING finger domain, C3HC4 (zinc finger)"/>
    <property type="match status" value="1"/>
</dbReference>
<dbReference type="GeneID" id="33560327"/>
<dbReference type="PROSITE" id="PS01359">
    <property type="entry name" value="ZF_PHD_1"/>
    <property type="match status" value="1"/>
</dbReference>
<feature type="compositionally biased region" description="Polar residues" evidence="5">
    <location>
        <begin position="1000"/>
        <end position="1010"/>
    </location>
</feature>
<dbReference type="InterPro" id="IPR013083">
    <property type="entry name" value="Znf_RING/FYVE/PHD"/>
</dbReference>
<dbReference type="InterPro" id="IPR019787">
    <property type="entry name" value="Znf_PHD-finger"/>
</dbReference>
<evidence type="ECO:0000256" key="3">
    <source>
        <dbReference type="ARBA" id="ARBA00022833"/>
    </source>
</evidence>
<feature type="compositionally biased region" description="Low complexity" evidence="5">
    <location>
        <begin position="885"/>
        <end position="896"/>
    </location>
</feature>
<comment type="caution">
    <text evidence="7">The sequence shown here is derived from an EMBL/GenBank/DDBJ whole genome shotgun (WGS) entry which is preliminary data.</text>
</comment>
<dbReference type="Pfam" id="PF00628">
    <property type="entry name" value="PHD"/>
    <property type="match status" value="1"/>
</dbReference>
<feature type="region of interest" description="Disordered" evidence="5">
    <location>
        <begin position="630"/>
        <end position="699"/>
    </location>
</feature>
<accession>A0A1Y1UBM7</accession>
<dbReference type="AlphaFoldDB" id="A0A1Y1UBM7"/>
<evidence type="ECO:0000313" key="8">
    <source>
        <dbReference type="Proteomes" id="UP000193218"/>
    </source>
</evidence>
<feature type="compositionally biased region" description="Polar residues" evidence="5">
    <location>
        <begin position="1205"/>
        <end position="1217"/>
    </location>
</feature>
<feature type="compositionally biased region" description="Polar residues" evidence="5">
    <location>
        <begin position="270"/>
        <end position="281"/>
    </location>
</feature>
<feature type="region of interest" description="Disordered" evidence="5">
    <location>
        <begin position="584"/>
        <end position="607"/>
    </location>
</feature>
<feature type="compositionally biased region" description="Low complexity" evidence="5">
    <location>
        <begin position="1090"/>
        <end position="1102"/>
    </location>
</feature>
<feature type="compositionally biased region" description="Acidic residues" evidence="5">
    <location>
        <begin position="475"/>
        <end position="488"/>
    </location>
</feature>
<dbReference type="RefSeq" id="XP_021869640.1">
    <property type="nucleotide sequence ID" value="XM_022018518.1"/>
</dbReference>
<keyword evidence="2 4" id="KW-0863">Zinc-finger</keyword>
<dbReference type="InterPro" id="IPR011011">
    <property type="entry name" value="Znf_FYVE_PHD"/>
</dbReference>
<dbReference type="PROSITE" id="PS50016">
    <property type="entry name" value="ZF_PHD_2"/>
    <property type="match status" value="1"/>
</dbReference>
<feature type="region of interest" description="Disordered" evidence="5">
    <location>
        <begin position="1"/>
        <end position="25"/>
    </location>
</feature>
<dbReference type="InterPro" id="IPR028938">
    <property type="entry name" value="Rsf1-like"/>
</dbReference>
<dbReference type="CDD" id="cd15489">
    <property type="entry name" value="PHD_SF"/>
    <property type="match status" value="1"/>
</dbReference>
<feature type="compositionally biased region" description="Acidic residues" evidence="5">
    <location>
        <begin position="374"/>
        <end position="388"/>
    </location>
</feature>
<dbReference type="SMART" id="SM00249">
    <property type="entry name" value="PHD"/>
    <property type="match status" value="1"/>
</dbReference>
<feature type="compositionally biased region" description="Polar residues" evidence="5">
    <location>
        <begin position="954"/>
        <end position="976"/>
    </location>
</feature>
<feature type="compositionally biased region" description="Basic residues" evidence="5">
    <location>
        <begin position="357"/>
        <end position="370"/>
    </location>
</feature>
<dbReference type="OrthoDB" id="303107at2759"/>
<evidence type="ECO:0000256" key="5">
    <source>
        <dbReference type="SAM" id="MobiDB-lite"/>
    </source>
</evidence>
<evidence type="ECO:0000313" key="7">
    <source>
        <dbReference type="EMBL" id="ORX35450.1"/>
    </source>
</evidence>
<feature type="compositionally biased region" description="Pro residues" evidence="5">
    <location>
        <begin position="1075"/>
        <end position="1089"/>
    </location>
</feature>
<feature type="domain" description="PHD-type" evidence="6">
    <location>
        <begin position="705"/>
        <end position="766"/>
    </location>
</feature>
<dbReference type="EMBL" id="NBSH01000011">
    <property type="protein sequence ID" value="ORX35450.1"/>
    <property type="molecule type" value="Genomic_DNA"/>
</dbReference>
<dbReference type="InterPro" id="IPR019786">
    <property type="entry name" value="Zinc_finger_PHD-type_CS"/>
</dbReference>
<dbReference type="PANTHER" id="PTHR14296">
    <property type="entry name" value="REMODELING AND SPACING FACTOR 1"/>
    <property type="match status" value="1"/>
</dbReference>
<feature type="compositionally biased region" description="Polar residues" evidence="5">
    <location>
        <begin position="846"/>
        <end position="860"/>
    </location>
</feature>
<feature type="compositionally biased region" description="Basic and acidic residues" evidence="5">
    <location>
        <begin position="454"/>
        <end position="474"/>
    </location>
</feature>
<dbReference type="GO" id="GO:0006355">
    <property type="term" value="P:regulation of DNA-templated transcription"/>
    <property type="evidence" value="ECO:0007669"/>
    <property type="project" value="InterPro"/>
</dbReference>
<protein>
    <recommendedName>
        <fullName evidence="6">PHD-type domain-containing protein</fullName>
    </recommendedName>
</protein>
<dbReference type="Proteomes" id="UP000193218">
    <property type="component" value="Unassembled WGS sequence"/>
</dbReference>
<dbReference type="STRING" id="4999.A0A1Y1UBM7"/>
<keyword evidence="8" id="KW-1185">Reference proteome</keyword>
<evidence type="ECO:0000259" key="6">
    <source>
        <dbReference type="PROSITE" id="PS50016"/>
    </source>
</evidence>
<dbReference type="SUPFAM" id="SSF57903">
    <property type="entry name" value="FYVE/PHD zinc finger"/>
    <property type="match status" value="1"/>
</dbReference>
<dbReference type="InterPro" id="IPR001965">
    <property type="entry name" value="Znf_PHD"/>
</dbReference>
<feature type="compositionally biased region" description="Polar residues" evidence="5">
    <location>
        <begin position="346"/>
        <end position="356"/>
    </location>
</feature>
<feature type="compositionally biased region" description="Basic and acidic residues" evidence="5">
    <location>
        <begin position="427"/>
        <end position="444"/>
    </location>
</feature>
<feature type="compositionally biased region" description="Polar residues" evidence="5">
    <location>
        <begin position="1149"/>
        <end position="1184"/>
    </location>
</feature>
<proteinExistence type="predicted"/>
<feature type="region of interest" description="Disordered" evidence="5">
    <location>
        <begin position="770"/>
        <end position="808"/>
    </location>
</feature>
<gene>
    <name evidence="7" type="ORF">BD324DRAFT_652578</name>
</gene>
<name>A0A1Y1UBM7_9TREE</name>
<reference evidence="7 8" key="1">
    <citation type="submission" date="2017-03" db="EMBL/GenBank/DDBJ databases">
        <title>Widespread Adenine N6-methylation of Active Genes in Fungi.</title>
        <authorList>
            <consortium name="DOE Joint Genome Institute"/>
            <person name="Mondo S.J."/>
            <person name="Dannebaum R.O."/>
            <person name="Kuo R.C."/>
            <person name="Louie K.B."/>
            <person name="Bewick A.J."/>
            <person name="Labutti K."/>
            <person name="Haridas S."/>
            <person name="Kuo A."/>
            <person name="Salamov A."/>
            <person name="Ahrendt S.R."/>
            <person name="Lau R."/>
            <person name="Bowen B.P."/>
            <person name="Lipzen A."/>
            <person name="Sullivan W."/>
            <person name="Andreopoulos W.B."/>
            <person name="Clum A."/>
            <person name="Lindquist E."/>
            <person name="Daum C."/>
            <person name="Northen T.R."/>
            <person name="Ramamoorthy G."/>
            <person name="Schmitz R.J."/>
            <person name="Gryganskyi A."/>
            <person name="Culley D."/>
            <person name="Magnuson J."/>
            <person name="James T.Y."/>
            <person name="O'Malley M.A."/>
            <person name="Stajich J.E."/>
            <person name="Spatafora J.W."/>
            <person name="Visel A."/>
            <person name="Grigoriev I.V."/>
        </authorList>
    </citation>
    <scope>NUCLEOTIDE SEQUENCE [LARGE SCALE GENOMIC DNA]</scope>
    <source>
        <strain evidence="7 8">NRRL Y-17943</strain>
    </source>
</reference>
<organism evidence="7 8">
    <name type="scientific">Kockovaella imperatae</name>
    <dbReference type="NCBI Taxonomy" id="4999"/>
    <lineage>
        <taxon>Eukaryota</taxon>
        <taxon>Fungi</taxon>
        <taxon>Dikarya</taxon>
        <taxon>Basidiomycota</taxon>
        <taxon>Agaricomycotina</taxon>
        <taxon>Tremellomycetes</taxon>
        <taxon>Tremellales</taxon>
        <taxon>Cuniculitremaceae</taxon>
        <taxon>Kockovaella</taxon>
    </lineage>
</organism>
<feature type="compositionally biased region" description="Low complexity" evidence="5">
    <location>
        <begin position="1041"/>
        <end position="1074"/>
    </location>
</feature>
<feature type="compositionally biased region" description="Basic and acidic residues" evidence="5">
    <location>
        <begin position="773"/>
        <end position="782"/>
    </location>
</feature>
<evidence type="ECO:0000256" key="1">
    <source>
        <dbReference type="ARBA" id="ARBA00022723"/>
    </source>
</evidence>
<dbReference type="InParanoid" id="A0A1Y1UBM7"/>
<feature type="compositionally biased region" description="Basic and acidic residues" evidence="5">
    <location>
        <begin position="645"/>
        <end position="659"/>
    </location>
</feature>
<keyword evidence="3" id="KW-0862">Zinc</keyword>
<feature type="compositionally biased region" description="Low complexity" evidence="5">
    <location>
        <begin position="1185"/>
        <end position="1203"/>
    </location>
</feature>
<evidence type="ECO:0000256" key="4">
    <source>
        <dbReference type="PROSITE-ProRule" id="PRU00146"/>
    </source>
</evidence>
<evidence type="ECO:0000256" key="2">
    <source>
        <dbReference type="ARBA" id="ARBA00022771"/>
    </source>
</evidence>
<dbReference type="GO" id="GO:0008270">
    <property type="term" value="F:zinc ion binding"/>
    <property type="evidence" value="ECO:0007669"/>
    <property type="project" value="UniProtKB-KW"/>
</dbReference>
<feature type="compositionally biased region" description="Polar residues" evidence="5">
    <location>
        <begin position="247"/>
        <end position="258"/>
    </location>
</feature>
<keyword evidence="1" id="KW-0479">Metal-binding</keyword>
<feature type="region of interest" description="Disordered" evidence="5">
    <location>
        <begin position="186"/>
        <end position="489"/>
    </location>
</feature>
<feature type="compositionally biased region" description="Basic residues" evidence="5">
    <location>
        <begin position="194"/>
        <end position="209"/>
    </location>
</feature>